<gene>
    <name evidence="1" type="ORF">SAMN05421820_104237</name>
</gene>
<name>A0A1G9UPL5_9SPHI</name>
<sequence>MKKLKLNASAFQAGEALTRSELKKVLGGMGSTGSKDGCCAHNADWSNYQCGYPDAQQAENAASIAAQQDPNPDHHYYWCCQSCPR</sequence>
<keyword evidence="2" id="KW-1185">Reference proteome</keyword>
<dbReference type="EMBL" id="FNGY01000004">
    <property type="protein sequence ID" value="SDM61806.1"/>
    <property type="molecule type" value="Genomic_DNA"/>
</dbReference>
<evidence type="ECO:0000313" key="1">
    <source>
        <dbReference type="EMBL" id="SDM61806.1"/>
    </source>
</evidence>
<organism evidence="1 2">
    <name type="scientific">Pedobacter steynii</name>
    <dbReference type="NCBI Taxonomy" id="430522"/>
    <lineage>
        <taxon>Bacteria</taxon>
        <taxon>Pseudomonadati</taxon>
        <taxon>Bacteroidota</taxon>
        <taxon>Sphingobacteriia</taxon>
        <taxon>Sphingobacteriales</taxon>
        <taxon>Sphingobacteriaceae</taxon>
        <taxon>Pedobacter</taxon>
    </lineage>
</organism>
<proteinExistence type="predicted"/>
<protein>
    <submittedName>
        <fullName evidence="1">Uncharacterized protein</fullName>
    </submittedName>
</protein>
<reference evidence="2" key="1">
    <citation type="submission" date="2016-10" db="EMBL/GenBank/DDBJ databases">
        <authorList>
            <person name="Varghese N."/>
            <person name="Submissions S."/>
        </authorList>
    </citation>
    <scope>NUCLEOTIDE SEQUENCE [LARGE SCALE GENOMIC DNA]</scope>
    <source>
        <strain evidence="2">DSM 19110</strain>
    </source>
</reference>
<evidence type="ECO:0000313" key="2">
    <source>
        <dbReference type="Proteomes" id="UP000183200"/>
    </source>
</evidence>
<accession>A0A1G9UPL5</accession>
<dbReference type="AlphaFoldDB" id="A0A1G9UPL5"/>
<dbReference type="Proteomes" id="UP000183200">
    <property type="component" value="Unassembled WGS sequence"/>
</dbReference>